<feature type="domain" description="Polymerase nucleotidyl transferase" evidence="1">
    <location>
        <begin position="48"/>
        <end position="84"/>
    </location>
</feature>
<accession>A0A0G0T4Y3</accession>
<comment type="caution">
    <text evidence="2">The sequence shown here is derived from an EMBL/GenBank/DDBJ whole genome shotgun (WGS) entry which is preliminary data.</text>
</comment>
<dbReference type="AlphaFoldDB" id="A0A0G0T4Y3"/>
<gene>
    <name evidence="2" type="ORF">UU14_C0012G0019</name>
</gene>
<evidence type="ECO:0000313" key="2">
    <source>
        <dbReference type="EMBL" id="KKR72079.1"/>
    </source>
</evidence>
<dbReference type="InterPro" id="IPR043519">
    <property type="entry name" value="NT_sf"/>
</dbReference>
<organism evidence="2 3">
    <name type="scientific">Candidatus Roizmanbacteria bacterium GW2011_GWB1_40_7</name>
    <dbReference type="NCBI Taxonomy" id="1618482"/>
    <lineage>
        <taxon>Bacteria</taxon>
        <taxon>Candidatus Roizmaniibacteriota</taxon>
    </lineage>
</organism>
<name>A0A0G0T4Y3_9BACT</name>
<evidence type="ECO:0000259" key="1">
    <source>
        <dbReference type="Pfam" id="PF01909"/>
    </source>
</evidence>
<dbReference type="Pfam" id="PF01909">
    <property type="entry name" value="NTP_transf_2"/>
    <property type="match status" value="1"/>
</dbReference>
<dbReference type="EMBL" id="LBZM01000012">
    <property type="protein sequence ID" value="KKR72079.1"/>
    <property type="molecule type" value="Genomic_DNA"/>
</dbReference>
<dbReference type="SUPFAM" id="SSF81301">
    <property type="entry name" value="Nucleotidyltransferase"/>
    <property type="match status" value="1"/>
</dbReference>
<dbReference type="Proteomes" id="UP000034664">
    <property type="component" value="Unassembled WGS sequence"/>
</dbReference>
<dbReference type="GO" id="GO:0016779">
    <property type="term" value="F:nucleotidyltransferase activity"/>
    <property type="evidence" value="ECO:0007669"/>
    <property type="project" value="InterPro"/>
</dbReference>
<protein>
    <recommendedName>
        <fullName evidence="1">Polymerase nucleotidyl transferase domain-containing protein</fullName>
    </recommendedName>
</protein>
<evidence type="ECO:0000313" key="3">
    <source>
        <dbReference type="Proteomes" id="UP000034664"/>
    </source>
</evidence>
<reference evidence="2 3" key="1">
    <citation type="journal article" date="2015" name="Nature">
        <title>rRNA introns, odd ribosomes, and small enigmatic genomes across a large radiation of phyla.</title>
        <authorList>
            <person name="Brown C.T."/>
            <person name="Hug L.A."/>
            <person name="Thomas B.C."/>
            <person name="Sharon I."/>
            <person name="Castelle C.J."/>
            <person name="Singh A."/>
            <person name="Wilkins M.J."/>
            <person name="Williams K.H."/>
            <person name="Banfield J.F."/>
        </authorList>
    </citation>
    <scope>NUCLEOTIDE SEQUENCE [LARGE SCALE GENOMIC DNA]</scope>
</reference>
<proteinExistence type="predicted"/>
<sequence>MIENGIYRTPFGKERIITDPRMAYEQSQARRNYFTEIKPLLFDEIVAFVPRVADLTLIGSVLYNASDYLSDIDILVLFNNRLTYNEHTALFTIVPTLQTQHNLICQYHLDFYYKEPPYPLSLLDNHRYKHEAPSYDRFIHRI</sequence>
<dbReference type="InterPro" id="IPR002934">
    <property type="entry name" value="Polymerase_NTP_transf_dom"/>
</dbReference>